<evidence type="ECO:0000259" key="1">
    <source>
        <dbReference type="Pfam" id="PF00534"/>
    </source>
</evidence>
<feature type="domain" description="Glycosyl transferase family 1" evidence="1">
    <location>
        <begin position="197"/>
        <end position="348"/>
    </location>
</feature>
<dbReference type="Pfam" id="PF00534">
    <property type="entry name" value="Glycos_transf_1"/>
    <property type="match status" value="1"/>
</dbReference>
<keyword evidence="4" id="KW-1185">Reference proteome</keyword>
<dbReference type="Proteomes" id="UP000185739">
    <property type="component" value="Chromosome"/>
</dbReference>
<proteinExistence type="predicted"/>
<evidence type="ECO:0000259" key="2">
    <source>
        <dbReference type="Pfam" id="PF13439"/>
    </source>
</evidence>
<dbReference type="RefSeq" id="WP_075147323.1">
    <property type="nucleotide sequence ID" value="NZ_CP018839.1"/>
</dbReference>
<dbReference type="PANTHER" id="PTHR45947:SF3">
    <property type="entry name" value="SULFOQUINOVOSYL TRANSFERASE SQD2"/>
    <property type="match status" value="1"/>
</dbReference>
<reference evidence="3 4" key="1">
    <citation type="submission" date="2016-12" db="EMBL/GenBank/DDBJ databases">
        <title>Complete genome sequence of Thauera chlorobenzoica, a Betaproteobacterium degrading haloaromatics anaerobically to CO2 and halides.</title>
        <authorList>
            <person name="Goris T."/>
            <person name="Mergelsberg M."/>
            <person name="Boll M."/>
        </authorList>
    </citation>
    <scope>NUCLEOTIDE SEQUENCE [LARGE SCALE GENOMIC DNA]</scope>
    <source>
        <strain evidence="3 4">3CB1</strain>
    </source>
</reference>
<sequence length="366" mass="40284">MAEATRRNLLLLYDFLQTCGGAERVLHCLHAHLAAPVCVGFVEEASFGKLFATDDLIDLGAGSKLPALAIARVLHAFNGRGARVAASYQTRIFSGSYAPLANRGIGYGRSIYYCHTPPRFLYDLRDHYQTRFPPWQRPLLAALRRWLQPRYEAAVRGMDVVLANSRNVQRRLQDYLGVASRVVYPPVDTDRFRWLADDGYFLSTARLEPLKRVDMLVRAFKRMPSKRLVVSSGGSELARLKALAADAPNIQFSGWLDDAQLRALMGRARASIYVPVDEDFGMSPVESMAAGKPVIGVAEGGLLETVADGETGILLSPQFGEEDVVAAVLALDSNRAASMRAACIHRAERFSSTRFLKEIGAVLHCG</sequence>
<dbReference type="Gene3D" id="3.40.50.2000">
    <property type="entry name" value="Glycogen Phosphorylase B"/>
    <property type="match status" value="2"/>
</dbReference>
<dbReference type="EMBL" id="CP018839">
    <property type="protein sequence ID" value="APR03745.1"/>
    <property type="molecule type" value="Genomic_DNA"/>
</dbReference>
<protein>
    <submittedName>
        <fullName evidence="3">Glycosyl transferase, group 1</fullName>
    </submittedName>
</protein>
<gene>
    <name evidence="3" type="ORF">Tchl_0881</name>
</gene>
<evidence type="ECO:0000313" key="3">
    <source>
        <dbReference type="EMBL" id="APR03745.1"/>
    </source>
</evidence>
<dbReference type="Pfam" id="PF13439">
    <property type="entry name" value="Glyco_transf_4"/>
    <property type="match status" value="1"/>
</dbReference>
<dbReference type="STRING" id="96773.Tchl_0881"/>
<evidence type="ECO:0000313" key="4">
    <source>
        <dbReference type="Proteomes" id="UP000185739"/>
    </source>
</evidence>
<feature type="domain" description="Glycosyltransferase subfamily 4-like N-terminal" evidence="2">
    <location>
        <begin position="21"/>
        <end position="191"/>
    </location>
</feature>
<dbReference type="InterPro" id="IPR028098">
    <property type="entry name" value="Glyco_trans_4-like_N"/>
</dbReference>
<accession>A0A1H5U5Q9</accession>
<keyword evidence="3" id="KW-0808">Transferase</keyword>
<dbReference type="GO" id="GO:0016757">
    <property type="term" value="F:glycosyltransferase activity"/>
    <property type="evidence" value="ECO:0007669"/>
    <property type="project" value="InterPro"/>
</dbReference>
<dbReference type="KEGG" id="tcl:Tchl_0881"/>
<dbReference type="AlphaFoldDB" id="A0A1H5U5Q9"/>
<name>A0A1H5U5Q9_9RHOO</name>
<dbReference type="PANTHER" id="PTHR45947">
    <property type="entry name" value="SULFOQUINOVOSYL TRANSFERASE SQD2"/>
    <property type="match status" value="1"/>
</dbReference>
<dbReference type="InterPro" id="IPR001296">
    <property type="entry name" value="Glyco_trans_1"/>
</dbReference>
<dbReference type="SUPFAM" id="SSF53756">
    <property type="entry name" value="UDP-Glycosyltransferase/glycogen phosphorylase"/>
    <property type="match status" value="1"/>
</dbReference>
<dbReference type="InterPro" id="IPR050194">
    <property type="entry name" value="Glycosyltransferase_grp1"/>
</dbReference>
<organism evidence="3 4">
    <name type="scientific">Thauera chlorobenzoica</name>
    <dbReference type="NCBI Taxonomy" id="96773"/>
    <lineage>
        <taxon>Bacteria</taxon>
        <taxon>Pseudomonadati</taxon>
        <taxon>Pseudomonadota</taxon>
        <taxon>Betaproteobacteria</taxon>
        <taxon>Rhodocyclales</taxon>
        <taxon>Zoogloeaceae</taxon>
        <taxon>Thauera</taxon>
    </lineage>
</organism>